<gene>
    <name evidence="2" type="ORF">GCM10011571_02950</name>
</gene>
<comment type="caution">
    <text evidence="2">The sequence shown here is derived from an EMBL/GenBank/DDBJ whole genome shotgun (WGS) entry which is preliminary data.</text>
</comment>
<feature type="transmembrane region" description="Helical" evidence="1">
    <location>
        <begin position="45"/>
        <end position="66"/>
    </location>
</feature>
<dbReference type="InterPro" id="IPR032820">
    <property type="entry name" value="ATPase_put"/>
</dbReference>
<keyword evidence="1" id="KW-0812">Transmembrane</keyword>
<dbReference type="Pfam" id="PF09527">
    <property type="entry name" value="ATPase_gene1"/>
    <property type="match status" value="1"/>
</dbReference>
<feature type="transmembrane region" description="Helical" evidence="1">
    <location>
        <begin position="12"/>
        <end position="33"/>
    </location>
</feature>
<reference evidence="2" key="2">
    <citation type="submission" date="2020-09" db="EMBL/GenBank/DDBJ databases">
        <authorList>
            <person name="Sun Q."/>
            <person name="Zhou Y."/>
        </authorList>
    </citation>
    <scope>NUCLEOTIDE SEQUENCE</scope>
    <source>
        <strain evidence="2">CGMCC 1.15179</strain>
    </source>
</reference>
<keyword evidence="1" id="KW-0472">Membrane</keyword>
<name>A0A8J2VD54_9BACL</name>
<evidence type="ECO:0000256" key="1">
    <source>
        <dbReference type="SAM" id="Phobius"/>
    </source>
</evidence>
<evidence type="ECO:0000313" key="3">
    <source>
        <dbReference type="Proteomes" id="UP000625210"/>
    </source>
</evidence>
<dbReference type="RefSeq" id="WP_188646147.1">
    <property type="nucleotide sequence ID" value="NZ_BMHQ01000001.1"/>
</dbReference>
<organism evidence="2 3">
    <name type="scientific">Marinithermofilum abyssi</name>
    <dbReference type="NCBI Taxonomy" id="1571185"/>
    <lineage>
        <taxon>Bacteria</taxon>
        <taxon>Bacillati</taxon>
        <taxon>Bacillota</taxon>
        <taxon>Bacilli</taxon>
        <taxon>Bacillales</taxon>
        <taxon>Thermoactinomycetaceae</taxon>
        <taxon>Marinithermofilum</taxon>
    </lineage>
</organism>
<dbReference type="EMBL" id="BMHQ01000001">
    <property type="protein sequence ID" value="GGE05294.1"/>
    <property type="molecule type" value="Genomic_DNA"/>
</dbReference>
<evidence type="ECO:0000313" key="2">
    <source>
        <dbReference type="EMBL" id="GGE05294.1"/>
    </source>
</evidence>
<accession>A0A8J2VD54</accession>
<keyword evidence="3" id="KW-1185">Reference proteome</keyword>
<keyword evidence="1" id="KW-1133">Transmembrane helix</keyword>
<proteinExistence type="predicted"/>
<reference evidence="2" key="1">
    <citation type="journal article" date="2014" name="Int. J. Syst. Evol. Microbiol.">
        <title>Complete genome sequence of Corynebacterium casei LMG S-19264T (=DSM 44701T), isolated from a smear-ripened cheese.</title>
        <authorList>
            <consortium name="US DOE Joint Genome Institute (JGI-PGF)"/>
            <person name="Walter F."/>
            <person name="Albersmeier A."/>
            <person name="Kalinowski J."/>
            <person name="Ruckert C."/>
        </authorList>
    </citation>
    <scope>NUCLEOTIDE SEQUENCE</scope>
    <source>
        <strain evidence="2">CGMCC 1.15179</strain>
    </source>
</reference>
<dbReference type="AlphaFoldDB" id="A0A8J2VD54"/>
<dbReference type="Proteomes" id="UP000625210">
    <property type="component" value="Unassembled WGS sequence"/>
</dbReference>
<evidence type="ECO:0008006" key="4">
    <source>
        <dbReference type="Google" id="ProtNLM"/>
    </source>
</evidence>
<protein>
    <recommendedName>
        <fullName evidence="4">F0F1-ATPase subunit Ca2+/Mg2+ transporter</fullName>
    </recommendedName>
</protein>
<sequence>MNKHTDNPWKMAALISMMGLEVVLLTVAGAWTGRFLDAKWQMHPVFLASGVLLGLVAGFGSAIYTLRSFVK</sequence>